<organism evidence="2 3">
    <name type="scientific">Chryseosolibacter histidini</name>
    <dbReference type="NCBI Taxonomy" id="2782349"/>
    <lineage>
        <taxon>Bacteria</taxon>
        <taxon>Pseudomonadati</taxon>
        <taxon>Bacteroidota</taxon>
        <taxon>Cytophagia</taxon>
        <taxon>Cytophagales</taxon>
        <taxon>Chryseotaleaceae</taxon>
        <taxon>Chryseosolibacter</taxon>
    </lineage>
</organism>
<protein>
    <submittedName>
        <fullName evidence="2">Helix-turn-helix domain-containing protein</fullName>
    </submittedName>
</protein>
<keyword evidence="3" id="KW-1185">Reference proteome</keyword>
<dbReference type="AlphaFoldDB" id="A0AAP2DNB3"/>
<evidence type="ECO:0000313" key="2">
    <source>
        <dbReference type="EMBL" id="MBT1698252.1"/>
    </source>
</evidence>
<reference evidence="2 3" key="1">
    <citation type="submission" date="2021-05" db="EMBL/GenBank/DDBJ databases">
        <title>A Polyphasic approach of four new species of the genus Ohtaekwangia: Ohtaekwangia histidinii sp. nov., Ohtaekwangia cretensis sp. nov., Ohtaekwangia indiensis sp. nov., Ohtaekwangia reichenbachii sp. nov. from diverse environment.</title>
        <authorList>
            <person name="Octaviana S."/>
        </authorList>
    </citation>
    <scope>NUCLEOTIDE SEQUENCE [LARGE SCALE GENOMIC DNA]</scope>
    <source>
        <strain evidence="2 3">PWU4</strain>
    </source>
</reference>
<dbReference type="InterPro" id="IPR009061">
    <property type="entry name" value="DNA-bd_dom_put_sf"/>
</dbReference>
<gene>
    <name evidence="2" type="ORF">KK083_15270</name>
</gene>
<dbReference type="Pfam" id="PF12728">
    <property type="entry name" value="HTH_17"/>
    <property type="match status" value="1"/>
</dbReference>
<evidence type="ECO:0000259" key="1">
    <source>
        <dbReference type="Pfam" id="PF12728"/>
    </source>
</evidence>
<dbReference type="SUPFAM" id="SSF46955">
    <property type="entry name" value="Putative DNA-binding domain"/>
    <property type="match status" value="1"/>
</dbReference>
<comment type="caution">
    <text evidence="2">The sequence shown here is derived from an EMBL/GenBank/DDBJ whole genome shotgun (WGS) entry which is preliminary data.</text>
</comment>
<feature type="domain" description="Helix-turn-helix" evidence="1">
    <location>
        <begin position="15"/>
        <end position="64"/>
    </location>
</feature>
<dbReference type="InterPro" id="IPR041657">
    <property type="entry name" value="HTH_17"/>
</dbReference>
<name>A0AAP2DNB3_9BACT</name>
<proteinExistence type="predicted"/>
<accession>A0AAP2DNB3</accession>
<dbReference type="Proteomes" id="UP001319200">
    <property type="component" value="Unassembled WGS sequence"/>
</dbReference>
<dbReference type="EMBL" id="JAHESF010000014">
    <property type="protein sequence ID" value="MBT1698252.1"/>
    <property type="molecule type" value="Genomic_DNA"/>
</dbReference>
<sequence>MEQLKEMDTAPLPKVYTPEEVRTIFNISAPTFRDWVQSGIFQKITIPGKRRVFITSQSVEKLISGR</sequence>
<evidence type="ECO:0000313" key="3">
    <source>
        <dbReference type="Proteomes" id="UP001319200"/>
    </source>
</evidence>